<evidence type="ECO:0000256" key="3">
    <source>
        <dbReference type="ARBA" id="ARBA00022729"/>
    </source>
</evidence>
<reference evidence="7 8" key="1">
    <citation type="submission" date="2019-07" db="EMBL/GenBank/DDBJ databases">
        <title>Whole genome shotgun sequence of Microvirga aerophila NBRC 106136.</title>
        <authorList>
            <person name="Hosoyama A."/>
            <person name="Uohara A."/>
            <person name="Ohji S."/>
            <person name="Ichikawa N."/>
        </authorList>
    </citation>
    <scope>NUCLEOTIDE SEQUENCE [LARGE SCALE GENOMIC DNA]</scope>
    <source>
        <strain evidence="7 8">NBRC 106136</strain>
    </source>
</reference>
<dbReference type="InterPro" id="IPR018313">
    <property type="entry name" value="SBP_3_CS"/>
</dbReference>
<dbReference type="AlphaFoldDB" id="A0A512BWX3"/>
<evidence type="ECO:0000256" key="5">
    <source>
        <dbReference type="SAM" id="SignalP"/>
    </source>
</evidence>
<dbReference type="SUPFAM" id="SSF53850">
    <property type="entry name" value="Periplasmic binding protein-like II"/>
    <property type="match status" value="1"/>
</dbReference>
<dbReference type="GO" id="GO:0006865">
    <property type="term" value="P:amino acid transport"/>
    <property type="evidence" value="ECO:0007669"/>
    <property type="project" value="TreeGrafter"/>
</dbReference>
<feature type="domain" description="Solute-binding protein family 3/N-terminal" evidence="6">
    <location>
        <begin position="36"/>
        <end position="265"/>
    </location>
</feature>
<feature type="chain" id="PRO_5021821114" evidence="5">
    <location>
        <begin position="25"/>
        <end position="340"/>
    </location>
</feature>
<gene>
    <name evidence="7" type="ORF">MAE02_41580</name>
</gene>
<feature type="signal peptide" evidence="5">
    <location>
        <begin position="1"/>
        <end position="24"/>
    </location>
</feature>
<evidence type="ECO:0000313" key="8">
    <source>
        <dbReference type="Proteomes" id="UP000321085"/>
    </source>
</evidence>
<dbReference type="SMART" id="SM00062">
    <property type="entry name" value="PBPb"/>
    <property type="match status" value="1"/>
</dbReference>
<comment type="caution">
    <text evidence="7">The sequence shown here is derived from an EMBL/GenBank/DDBJ whole genome shotgun (WGS) entry which is preliminary data.</text>
</comment>
<proteinExistence type="inferred from homology"/>
<keyword evidence="2" id="KW-0813">Transport</keyword>
<evidence type="ECO:0000259" key="6">
    <source>
        <dbReference type="SMART" id="SM00062"/>
    </source>
</evidence>
<dbReference type="Gene3D" id="3.40.190.10">
    <property type="entry name" value="Periplasmic binding protein-like II"/>
    <property type="match status" value="2"/>
</dbReference>
<dbReference type="PROSITE" id="PS01039">
    <property type="entry name" value="SBP_BACTERIAL_3"/>
    <property type="match status" value="1"/>
</dbReference>
<dbReference type="Proteomes" id="UP000321085">
    <property type="component" value="Unassembled WGS sequence"/>
</dbReference>
<name>A0A512BWX3_9HYPH</name>
<organism evidence="7 8">
    <name type="scientific">Microvirga aerophila</name>
    <dbReference type="NCBI Taxonomy" id="670291"/>
    <lineage>
        <taxon>Bacteria</taxon>
        <taxon>Pseudomonadati</taxon>
        <taxon>Pseudomonadota</taxon>
        <taxon>Alphaproteobacteria</taxon>
        <taxon>Hyphomicrobiales</taxon>
        <taxon>Methylobacteriaceae</taxon>
        <taxon>Microvirga</taxon>
    </lineage>
</organism>
<dbReference type="EMBL" id="BJYU01000065">
    <property type="protein sequence ID" value="GEO16462.1"/>
    <property type="molecule type" value="Genomic_DNA"/>
</dbReference>
<evidence type="ECO:0000313" key="7">
    <source>
        <dbReference type="EMBL" id="GEO16462.1"/>
    </source>
</evidence>
<evidence type="ECO:0000256" key="4">
    <source>
        <dbReference type="RuleBase" id="RU003744"/>
    </source>
</evidence>
<dbReference type="PANTHER" id="PTHR30085">
    <property type="entry name" value="AMINO ACID ABC TRANSPORTER PERMEASE"/>
    <property type="match status" value="1"/>
</dbReference>
<evidence type="ECO:0000256" key="2">
    <source>
        <dbReference type="ARBA" id="ARBA00022448"/>
    </source>
</evidence>
<dbReference type="InterPro" id="IPR051455">
    <property type="entry name" value="Bact_solute-bind_prot3"/>
</dbReference>
<dbReference type="InterPro" id="IPR001638">
    <property type="entry name" value="Solute-binding_3/MltF_N"/>
</dbReference>
<dbReference type="RefSeq" id="WP_147021988.1">
    <property type="nucleotide sequence ID" value="NZ_BJYU01000065.1"/>
</dbReference>
<keyword evidence="8" id="KW-1185">Reference proteome</keyword>
<accession>A0A512BWX3</accession>
<dbReference type="Pfam" id="PF00497">
    <property type="entry name" value="SBP_bac_3"/>
    <property type="match status" value="1"/>
</dbReference>
<protein>
    <submittedName>
        <fullName evidence="7">Amino acid ABC transporter substrate-binding protein</fullName>
    </submittedName>
</protein>
<comment type="similarity">
    <text evidence="1 4">Belongs to the bacterial solute-binding protein 3 family.</text>
</comment>
<dbReference type="PANTHER" id="PTHR30085:SF7">
    <property type="entry name" value="AMINO-ACID ABC TRANSPORTER-BINDING PROTEIN YHDW-RELATED"/>
    <property type="match status" value="1"/>
</dbReference>
<evidence type="ECO:0000256" key="1">
    <source>
        <dbReference type="ARBA" id="ARBA00010333"/>
    </source>
</evidence>
<keyword evidence="3 5" id="KW-0732">Signal</keyword>
<sequence>MMRISVSAALAIVMAGIAATGASAQATLASVKQKGVLTCGSNRGAPGFGAPDAQGNWTGLDVDLCRAIAAAIFDDPAKVQFVPLSAQDRFTALQSGQVDVLARNSTATMSRDTQLGLEFPAINYFDGQGFMVRKSLGIASAKELNGKSVCTDQGTTTELNLADYFRANNLTYQPVSFVNATEAKKAYEAGRCDAMTTDVSGLYAARLTLSNPDDQVILPEIISKEPLGPAVRHGDNQWGDIVKFTHMAMLNAEELGVTKANVEQMKTSDNPEIKRLLGTEGKFGEAVGLTNDWAVRIIKHVGNYGEVFERNVGEGSRLKIKRGQNALWTKGGLQYGIPVR</sequence>
<dbReference type="CDD" id="cd13692">
    <property type="entry name" value="PBP2_BztA"/>
    <property type="match status" value="1"/>
</dbReference>